<dbReference type="PATRIC" id="fig|37927.3.peg.3201"/>
<dbReference type="RefSeq" id="WP_066499747.1">
    <property type="nucleotide sequence ID" value="NZ_BJMO01000021.1"/>
</dbReference>
<dbReference type="Proteomes" id="UP000070134">
    <property type="component" value="Chromosome"/>
</dbReference>
<dbReference type="SUPFAM" id="SSF53756">
    <property type="entry name" value="UDP-Glycosyltransferase/glycogen phosphorylase"/>
    <property type="match status" value="1"/>
</dbReference>
<dbReference type="AlphaFoldDB" id="A0A127A3A8"/>
<evidence type="ECO:0000259" key="1">
    <source>
        <dbReference type="Pfam" id="PF06722"/>
    </source>
</evidence>
<keyword evidence="3" id="KW-1185">Reference proteome</keyword>
<organism evidence="2 3">
    <name type="scientific">Sinomonas atrocyanea</name>
    <dbReference type="NCBI Taxonomy" id="37927"/>
    <lineage>
        <taxon>Bacteria</taxon>
        <taxon>Bacillati</taxon>
        <taxon>Actinomycetota</taxon>
        <taxon>Actinomycetes</taxon>
        <taxon>Micrococcales</taxon>
        <taxon>Micrococcaceae</taxon>
        <taxon>Sinomonas</taxon>
    </lineage>
</organism>
<protein>
    <recommendedName>
        <fullName evidence="1">Erythromycin biosynthesis protein CIII-like C-terminal domain-containing protein</fullName>
    </recommendedName>
</protein>
<dbReference type="InterPro" id="IPR002213">
    <property type="entry name" value="UDP_glucos_trans"/>
</dbReference>
<reference evidence="2 3" key="1">
    <citation type="submission" date="2016-02" db="EMBL/GenBank/DDBJ databases">
        <title>Complete genome of Sinomonas atrocyanea KCTC 3377.</title>
        <authorList>
            <person name="Kim K.M."/>
        </authorList>
    </citation>
    <scope>NUCLEOTIDE SEQUENCE [LARGE SCALE GENOMIC DNA]</scope>
    <source>
        <strain evidence="2 3">KCTC 3377</strain>
    </source>
</reference>
<dbReference type="KEGG" id="satk:SA2016_3118"/>
<dbReference type="STRING" id="37927.SA2016_3118"/>
<dbReference type="GO" id="GO:0008194">
    <property type="term" value="F:UDP-glycosyltransferase activity"/>
    <property type="evidence" value="ECO:0007669"/>
    <property type="project" value="InterPro"/>
</dbReference>
<sequence length="356" mass="37450">MARFLFVTWDGGGNKVPAVALAEELALRGHAVSVLGDAAQAADFAAPGVRFASFSTTRTFPSGSTPLDMVRIASDPPMRRDVLADLAAHPADVIVVDVALFGVMDALRRAGREYVVLEHTLDGVLRRVLPSLDAVLRVRGLRVLRLLNAGRPVLAPTIPELDRGHGDVVHLGPMVRAVPARPAAPTVVLSLSTAPYPALVPTWQRVLDAVDGLPARVVATLGSGLAAGALRVPAGVEVHGWRPHAELLPEASLVVSHGGHGTAVAALAHGVPLLVLPLDRATDQPWVGAAVQRAGVGRRLSRTARPAKIRAAVEQLLADGPHREAAARMGERARALDGRARGAEVLEMVARRGLRE</sequence>
<dbReference type="CDD" id="cd03784">
    <property type="entry name" value="GT1_Gtf-like"/>
    <property type="match status" value="1"/>
</dbReference>
<dbReference type="Gene3D" id="3.40.50.2000">
    <property type="entry name" value="Glycogen Phosphorylase B"/>
    <property type="match status" value="2"/>
</dbReference>
<dbReference type="OrthoDB" id="6620093at2"/>
<dbReference type="PANTHER" id="PTHR21015:SF22">
    <property type="entry name" value="GLYCOSYLTRANSFERASE"/>
    <property type="match status" value="1"/>
</dbReference>
<feature type="domain" description="Erythromycin biosynthesis protein CIII-like C-terminal" evidence="1">
    <location>
        <begin position="205"/>
        <end position="333"/>
    </location>
</feature>
<gene>
    <name evidence="2" type="ORF">SA2016_3118</name>
</gene>
<dbReference type="PANTHER" id="PTHR21015">
    <property type="entry name" value="UDP-N-ACETYLGLUCOSAMINE--N-ACETYLMURAMYL-(PENTAPEPTIDE) PYROPHOSPHORYL-UNDECAPRENOL N-ACETYLGLUCOSAMINE TRANSFERASE 1"/>
    <property type="match status" value="1"/>
</dbReference>
<evidence type="ECO:0000313" key="2">
    <source>
        <dbReference type="EMBL" id="AMM33783.1"/>
    </source>
</evidence>
<name>A0A127A3A8_9MICC</name>
<evidence type="ECO:0000313" key="3">
    <source>
        <dbReference type="Proteomes" id="UP000070134"/>
    </source>
</evidence>
<proteinExistence type="predicted"/>
<dbReference type="GO" id="GO:0016758">
    <property type="term" value="F:hexosyltransferase activity"/>
    <property type="evidence" value="ECO:0007669"/>
    <property type="project" value="UniProtKB-ARBA"/>
</dbReference>
<dbReference type="InterPro" id="IPR010610">
    <property type="entry name" value="EryCIII-like_C"/>
</dbReference>
<dbReference type="EMBL" id="CP014518">
    <property type="protein sequence ID" value="AMM33783.1"/>
    <property type="molecule type" value="Genomic_DNA"/>
</dbReference>
<dbReference type="Pfam" id="PF06722">
    <property type="entry name" value="EryCIII-like_C"/>
    <property type="match status" value="1"/>
</dbReference>
<accession>A0A127A3A8</accession>